<gene>
    <name evidence="3" type="ORF">BXZ70DRAFT_1009416</name>
</gene>
<feature type="compositionally biased region" description="Polar residues" evidence="1">
    <location>
        <begin position="20"/>
        <end position="30"/>
    </location>
</feature>
<dbReference type="GO" id="GO:0007062">
    <property type="term" value="P:sister chromatid cohesion"/>
    <property type="evidence" value="ECO:0007669"/>
    <property type="project" value="UniProtKB-ARBA"/>
</dbReference>
<feature type="compositionally biased region" description="Basic and acidic residues" evidence="1">
    <location>
        <begin position="35"/>
        <end position="46"/>
    </location>
</feature>
<dbReference type="InterPro" id="IPR020839">
    <property type="entry name" value="SCD"/>
</dbReference>
<feature type="region of interest" description="Disordered" evidence="1">
    <location>
        <begin position="1246"/>
        <end position="1424"/>
    </location>
</feature>
<dbReference type="Pfam" id="PF08514">
    <property type="entry name" value="STAG"/>
    <property type="match status" value="1"/>
</dbReference>
<feature type="region of interest" description="Disordered" evidence="1">
    <location>
        <begin position="316"/>
        <end position="344"/>
    </location>
</feature>
<dbReference type="PANTHER" id="PTHR11199:SF0">
    <property type="entry name" value="LD34181P-RELATED"/>
    <property type="match status" value="1"/>
</dbReference>
<accession>A0A8K0XNJ2</accession>
<comment type="caution">
    <text evidence="3">The sequence shown here is derived from an EMBL/GenBank/DDBJ whole genome shotgun (WGS) entry which is preliminary data.</text>
</comment>
<keyword evidence="4" id="KW-1185">Reference proteome</keyword>
<feature type="compositionally biased region" description="Acidic residues" evidence="1">
    <location>
        <begin position="52"/>
        <end position="69"/>
    </location>
</feature>
<dbReference type="InterPro" id="IPR039662">
    <property type="entry name" value="Cohesin_Scc3/SA"/>
</dbReference>
<dbReference type="Pfam" id="PF21581">
    <property type="entry name" value="SCD"/>
    <property type="match status" value="1"/>
</dbReference>
<feature type="compositionally biased region" description="Acidic residues" evidence="1">
    <location>
        <begin position="556"/>
        <end position="567"/>
    </location>
</feature>
<organism evidence="3 4">
    <name type="scientific">Cristinia sonorae</name>
    <dbReference type="NCBI Taxonomy" id="1940300"/>
    <lineage>
        <taxon>Eukaryota</taxon>
        <taxon>Fungi</taxon>
        <taxon>Dikarya</taxon>
        <taxon>Basidiomycota</taxon>
        <taxon>Agaricomycotina</taxon>
        <taxon>Agaricomycetes</taxon>
        <taxon>Agaricomycetidae</taxon>
        <taxon>Agaricales</taxon>
        <taxon>Pleurotineae</taxon>
        <taxon>Stephanosporaceae</taxon>
        <taxon>Cristinia</taxon>
    </lineage>
</organism>
<feature type="compositionally biased region" description="Basic residues" evidence="1">
    <location>
        <begin position="1286"/>
        <end position="1295"/>
    </location>
</feature>
<dbReference type="GO" id="GO:0000785">
    <property type="term" value="C:chromatin"/>
    <property type="evidence" value="ECO:0007669"/>
    <property type="project" value="TreeGrafter"/>
</dbReference>
<evidence type="ECO:0000313" key="4">
    <source>
        <dbReference type="Proteomes" id="UP000813824"/>
    </source>
</evidence>
<evidence type="ECO:0000259" key="2">
    <source>
        <dbReference type="PROSITE" id="PS51425"/>
    </source>
</evidence>
<dbReference type="OrthoDB" id="498590at2759"/>
<feature type="region of interest" description="Disordered" evidence="1">
    <location>
        <begin position="553"/>
        <end position="579"/>
    </location>
</feature>
<dbReference type="InterPro" id="IPR056396">
    <property type="entry name" value="HEAT_SCC3-SA"/>
</dbReference>
<reference evidence="3" key="1">
    <citation type="journal article" date="2021" name="New Phytol.">
        <title>Evolutionary innovations through gain and loss of genes in the ectomycorrhizal Boletales.</title>
        <authorList>
            <person name="Wu G."/>
            <person name="Miyauchi S."/>
            <person name="Morin E."/>
            <person name="Kuo A."/>
            <person name="Drula E."/>
            <person name="Varga T."/>
            <person name="Kohler A."/>
            <person name="Feng B."/>
            <person name="Cao Y."/>
            <person name="Lipzen A."/>
            <person name="Daum C."/>
            <person name="Hundley H."/>
            <person name="Pangilinan J."/>
            <person name="Johnson J."/>
            <person name="Barry K."/>
            <person name="LaButti K."/>
            <person name="Ng V."/>
            <person name="Ahrendt S."/>
            <person name="Min B."/>
            <person name="Choi I.G."/>
            <person name="Park H."/>
            <person name="Plett J.M."/>
            <person name="Magnuson J."/>
            <person name="Spatafora J.W."/>
            <person name="Nagy L.G."/>
            <person name="Henrissat B."/>
            <person name="Grigoriev I.V."/>
            <person name="Yang Z.L."/>
            <person name="Xu J."/>
            <person name="Martin F.M."/>
        </authorList>
    </citation>
    <scope>NUCLEOTIDE SEQUENCE</scope>
    <source>
        <strain evidence="3">KKN 215</strain>
    </source>
</reference>
<dbReference type="GO" id="GO:0003682">
    <property type="term" value="F:chromatin binding"/>
    <property type="evidence" value="ECO:0007669"/>
    <property type="project" value="TreeGrafter"/>
</dbReference>
<feature type="compositionally biased region" description="Basic residues" evidence="1">
    <location>
        <begin position="117"/>
        <end position="129"/>
    </location>
</feature>
<dbReference type="InterPro" id="IPR016024">
    <property type="entry name" value="ARM-type_fold"/>
</dbReference>
<feature type="region of interest" description="Disordered" evidence="1">
    <location>
        <begin position="982"/>
        <end position="1033"/>
    </location>
</feature>
<feature type="compositionally biased region" description="Low complexity" evidence="1">
    <location>
        <begin position="1348"/>
        <end position="1361"/>
    </location>
</feature>
<sequence length="1424" mass="157405">MSDATGSPAPRRSQREKKQATQFISVNSALSKRKRSDETTDDEARSEPLQPEPEESESEQEEDDHEEEFAAPKQKAAAKRRGKATAKPGPKPKGPPAAKKPRTTKASEKVKLPPVPKAKRAPGKPRGKKAAVGEVEEFDAEQVAKDTKISGDNALFNAIMNPSAALQSTAEDFLESLAATPGASQAELVNCILRACGCNDSVNADEVVDYDGVVDALDNFTEALKQDDSPVYPLTSKLPAFKKFRKSLSEFISRLISSAAALGELYTSDLIPTLQTWVVAMSSSQIRAFRHTATVVALEVETALCEVAADVEKEAETVSRQREGERKRKKGQEGNAARDKELQAKAAEVRERRTKLAEFLKEFVDGVFVHRYRDLDPNIRAECVRAMGLWFARYPSHFLDGAYLRYVGWVLSDSNTGVRLEAVRALSLAYDQTEYVGIGALQHFTERFKPRLVEMAMGDTELQVRIAVVQVLQAINTQGLLEDEQTEKLCLLVFDEEAKIRRVVSGFVKGVWEERVEERLIGKKATPKEKTMVGVKVLVMLLVQWGRTLDSGKSVEDDEPAADDESQSETSSRRTKGKTIMALAGTKQKGRTSLAVEALWGEIGPVSDWEALLEVLLLDHSAAREAPSSQSRGRKVSNRKVADPVDEAWRLEEIEEGALLEVFLTALRKVKMDAAGSKKGEDEVLNSSIARALIKGLPSLLMKYQSDESRMADVLLLPQVMNLEEYLEMRMMTAYSTLWDDITKQFLSHSSPIVLANAVSTIRYMLDTTSLSNTNSTKILELEDELASSLRDAIADRDELEVASFNEDEVLALTAICTRLATLAGTRDMIAWMEENEGGKQSSPWEVISSLAERGRLGYKEEETMIDQALQVLYIHILWKARALTNPKEPSEDEIAFRTKLKEQRDSLLEKLLEFAVGTQSNTAEGVRRSAFQNLMNLHILFCPPSEEVTLPTSVLALSLDDEAQYRCAGFVQAEIERYADELEEPSPDAEDDSEPEESESDESGDEDRPKRRKSKKSKGKKPALTTPDKSSSSHLEREYAFMNVIATFLRAIKTGSIHYRHASTLLAHYGRLGPVFDLCSKVIVDILREEGMYNGQGEAVVQVILQSLQESFLLFLDGVTDSEEHTTALAKSLSACMMIRGAHLAVVRRLDSQFVVNIHTSALTWIGKRLAAYETAKNKKALHKALVFFKVLVPLSASLDSRDSMKIKAHLDQVLAQANMEILPTSKAWEGYRAYEKRLTSAKDKVVGDKGKKLSKKAFKSAEAITTDDEDAAPDEPQPAPIPRPKPRPVRRAARAASVASQNELGDGNDDDVLGHEHEPSELGVEMATPKQSRPDPAKSPALFPTAQSPAPASFANASPDLFATPSRIRKRARSPDAAEDEEMQDDAASSRLSEAPGSPVPPNASQETHVGELQIRRKRIRH</sequence>
<feature type="compositionally biased region" description="Basic and acidic residues" evidence="1">
    <location>
        <begin position="316"/>
        <end position="326"/>
    </location>
</feature>
<dbReference type="InterPro" id="IPR011989">
    <property type="entry name" value="ARM-like"/>
</dbReference>
<dbReference type="EMBL" id="JAEVFJ010000021">
    <property type="protein sequence ID" value="KAH8097102.1"/>
    <property type="molecule type" value="Genomic_DNA"/>
</dbReference>
<dbReference type="InterPro" id="IPR013721">
    <property type="entry name" value="STAG"/>
</dbReference>
<feature type="compositionally biased region" description="Basic residues" evidence="1">
    <location>
        <begin position="1011"/>
        <end position="1022"/>
    </location>
</feature>
<name>A0A8K0XNJ2_9AGAR</name>
<dbReference type="Proteomes" id="UP000813824">
    <property type="component" value="Unassembled WGS sequence"/>
</dbReference>
<dbReference type="Gene3D" id="1.25.10.10">
    <property type="entry name" value="Leucine-rich Repeat Variant"/>
    <property type="match status" value="1"/>
</dbReference>
<dbReference type="GO" id="GO:0008278">
    <property type="term" value="C:cohesin complex"/>
    <property type="evidence" value="ECO:0007669"/>
    <property type="project" value="TreeGrafter"/>
</dbReference>
<protein>
    <recommendedName>
        <fullName evidence="2">SCD domain-containing protein</fullName>
    </recommendedName>
</protein>
<feature type="compositionally biased region" description="Acidic residues" evidence="1">
    <location>
        <begin position="982"/>
        <end position="1006"/>
    </location>
</feature>
<dbReference type="PROSITE" id="PS51425">
    <property type="entry name" value="SCD"/>
    <property type="match status" value="1"/>
</dbReference>
<feature type="region of interest" description="Disordered" evidence="1">
    <location>
        <begin position="1"/>
        <end position="132"/>
    </location>
</feature>
<dbReference type="PANTHER" id="PTHR11199">
    <property type="entry name" value="STROMAL ANTIGEN"/>
    <property type="match status" value="1"/>
</dbReference>
<dbReference type="Pfam" id="PF24571">
    <property type="entry name" value="HEAT_SCC3-SA"/>
    <property type="match status" value="1"/>
</dbReference>
<dbReference type="SUPFAM" id="SSF48371">
    <property type="entry name" value="ARM repeat"/>
    <property type="match status" value="1"/>
</dbReference>
<proteinExistence type="predicted"/>
<evidence type="ECO:0000313" key="3">
    <source>
        <dbReference type="EMBL" id="KAH8097102.1"/>
    </source>
</evidence>
<feature type="domain" description="SCD" evidence="2">
    <location>
        <begin position="368"/>
        <end position="455"/>
    </location>
</feature>
<evidence type="ECO:0000256" key="1">
    <source>
        <dbReference type="SAM" id="MobiDB-lite"/>
    </source>
</evidence>
<dbReference type="GO" id="GO:0005634">
    <property type="term" value="C:nucleus"/>
    <property type="evidence" value="ECO:0007669"/>
    <property type="project" value="TreeGrafter"/>
</dbReference>